<dbReference type="GO" id="GO:0005524">
    <property type="term" value="F:ATP binding"/>
    <property type="evidence" value="ECO:0007669"/>
    <property type="project" value="UniProtKB-UniRule"/>
</dbReference>
<keyword evidence="2" id="KW-0808">Transferase</keyword>
<name>A0A8C5UBM6_9PASS</name>
<feature type="compositionally biased region" description="Basic and acidic residues" evidence="7">
    <location>
        <begin position="505"/>
        <end position="515"/>
    </location>
</feature>
<keyword evidence="1" id="KW-0723">Serine/threonine-protein kinase</keyword>
<dbReference type="Gene3D" id="1.10.510.10">
    <property type="entry name" value="Transferase(Phosphotransferase) domain 1"/>
    <property type="match status" value="1"/>
</dbReference>
<evidence type="ECO:0000256" key="6">
    <source>
        <dbReference type="PROSITE-ProRule" id="PRU10141"/>
    </source>
</evidence>
<dbReference type="Pfam" id="PF00069">
    <property type="entry name" value="Pkinase"/>
    <property type="match status" value="1"/>
</dbReference>
<reference evidence="9" key="2">
    <citation type="submission" date="2025-09" db="UniProtKB">
        <authorList>
            <consortium name="Ensembl"/>
        </authorList>
    </citation>
    <scope>IDENTIFICATION</scope>
</reference>
<dbReference type="AlphaFoldDB" id="A0A8C5UBM6"/>
<dbReference type="PROSITE" id="PS00107">
    <property type="entry name" value="PROTEIN_KINASE_ATP"/>
    <property type="match status" value="1"/>
</dbReference>
<reference evidence="9" key="1">
    <citation type="submission" date="2025-08" db="UniProtKB">
        <authorList>
            <consortium name="Ensembl"/>
        </authorList>
    </citation>
    <scope>IDENTIFICATION</scope>
</reference>
<dbReference type="InterPro" id="IPR000719">
    <property type="entry name" value="Prot_kinase_dom"/>
</dbReference>
<evidence type="ECO:0000256" key="2">
    <source>
        <dbReference type="ARBA" id="ARBA00022679"/>
    </source>
</evidence>
<dbReference type="CDD" id="cd05578">
    <property type="entry name" value="STKc_Yank1"/>
    <property type="match status" value="1"/>
</dbReference>
<keyword evidence="4" id="KW-0418">Kinase</keyword>
<evidence type="ECO:0000313" key="10">
    <source>
        <dbReference type="Proteomes" id="UP000694560"/>
    </source>
</evidence>
<dbReference type="SUPFAM" id="SSF56112">
    <property type="entry name" value="Protein kinase-like (PK-like)"/>
    <property type="match status" value="1"/>
</dbReference>
<accession>A0A8C5UBM6</accession>
<dbReference type="Proteomes" id="UP000694560">
    <property type="component" value="Unplaced"/>
</dbReference>
<keyword evidence="5 6" id="KW-0067">ATP-binding</keyword>
<dbReference type="Ensembl" id="ENSMCST00000020124.1">
    <property type="protein sequence ID" value="ENSMCSP00000019628.1"/>
    <property type="gene ID" value="ENSMCSG00000013697.1"/>
</dbReference>
<sequence length="515" mass="58281">MRVLVPGTREGSPSLHSCGCVSQHRAIAADLSPKGKPPSSFFVGDKHLHSPFLFCSYPPPFSQMVSQVNTFITFDHFEILRAIGKGSFGKVCVVQKTDTKKMYAMKYVNKRECVERNEVRNVFKELQIMQGLEHPFLVNLWYSFQDEEDMFMVVDLLLGGDLRYHLQQNVRFREGTVKLFICELVLALDYLQSRHIIHRSPILLPMNLCLSGHVHITDFNIATMLTKESHVTTIAGTKPYMAPEMFNSTKPTGYSFAVDWWSLGVTAYELLRTRRPYHIRSSASPDEIAHVFRTARVMYPAAWSPGLVSLVRKLLELNPEKRFSQLKDIQAFPYLSDVNWDAVLHKRIMPEFIPMKGILNCDPTFELEEMILESKPLHKKKKRLSKKEKDTSKSNSSQASHLQKHLEMLQRDFIKQLWPLPKPLTSFWGPGSGQLGGEGCGRPVLEGFGVLRAGGTGEGVGCSKAAVGSWHCLGFPSQLNPSFPSPRVRPHHDSIQETMTKSGGTHREDNQNNTL</sequence>
<feature type="binding site" evidence="6">
    <location>
        <position position="106"/>
    </location>
    <ligand>
        <name>ATP</name>
        <dbReference type="ChEBI" id="CHEBI:30616"/>
    </ligand>
</feature>
<evidence type="ECO:0000259" key="8">
    <source>
        <dbReference type="PROSITE" id="PS50011"/>
    </source>
</evidence>
<dbReference type="OrthoDB" id="354826at2759"/>
<feature type="domain" description="Protein kinase" evidence="8">
    <location>
        <begin position="77"/>
        <end position="335"/>
    </location>
</feature>
<evidence type="ECO:0000256" key="7">
    <source>
        <dbReference type="SAM" id="MobiDB-lite"/>
    </source>
</evidence>
<keyword evidence="3 6" id="KW-0547">Nucleotide-binding</keyword>
<proteinExistence type="predicted"/>
<evidence type="ECO:0000313" key="9">
    <source>
        <dbReference type="Ensembl" id="ENSMCSP00000019628.1"/>
    </source>
</evidence>
<keyword evidence="10" id="KW-1185">Reference proteome</keyword>
<organism evidence="9 10">
    <name type="scientific">Malurus cyaneus samueli</name>
    <dbReference type="NCBI Taxonomy" id="2593467"/>
    <lineage>
        <taxon>Eukaryota</taxon>
        <taxon>Metazoa</taxon>
        <taxon>Chordata</taxon>
        <taxon>Craniata</taxon>
        <taxon>Vertebrata</taxon>
        <taxon>Euteleostomi</taxon>
        <taxon>Archelosauria</taxon>
        <taxon>Archosauria</taxon>
        <taxon>Dinosauria</taxon>
        <taxon>Saurischia</taxon>
        <taxon>Theropoda</taxon>
        <taxon>Coelurosauria</taxon>
        <taxon>Aves</taxon>
        <taxon>Neognathae</taxon>
        <taxon>Neoaves</taxon>
        <taxon>Telluraves</taxon>
        <taxon>Australaves</taxon>
        <taxon>Passeriformes</taxon>
        <taxon>Meliphagoidea</taxon>
        <taxon>Maluridae</taxon>
        <taxon>Malurus</taxon>
    </lineage>
</organism>
<evidence type="ECO:0000256" key="4">
    <source>
        <dbReference type="ARBA" id="ARBA00022777"/>
    </source>
</evidence>
<dbReference type="GO" id="GO:0007186">
    <property type="term" value="P:G protein-coupled receptor signaling pathway"/>
    <property type="evidence" value="ECO:0007669"/>
    <property type="project" value="TreeGrafter"/>
</dbReference>
<evidence type="ECO:0000256" key="5">
    <source>
        <dbReference type="ARBA" id="ARBA00022840"/>
    </source>
</evidence>
<evidence type="ECO:0000256" key="3">
    <source>
        <dbReference type="ARBA" id="ARBA00022741"/>
    </source>
</evidence>
<dbReference type="GO" id="GO:0004703">
    <property type="term" value="F:G protein-coupled receptor kinase activity"/>
    <property type="evidence" value="ECO:0007669"/>
    <property type="project" value="TreeGrafter"/>
</dbReference>
<feature type="region of interest" description="Disordered" evidence="7">
    <location>
        <begin position="484"/>
        <end position="515"/>
    </location>
</feature>
<dbReference type="GO" id="GO:0009966">
    <property type="term" value="P:regulation of signal transduction"/>
    <property type="evidence" value="ECO:0007669"/>
    <property type="project" value="TreeGrafter"/>
</dbReference>
<evidence type="ECO:0000256" key="1">
    <source>
        <dbReference type="ARBA" id="ARBA00022527"/>
    </source>
</evidence>
<protein>
    <submittedName>
        <fullName evidence="9">Serine/threonine kinase 32A</fullName>
    </submittedName>
</protein>
<feature type="region of interest" description="Disordered" evidence="7">
    <location>
        <begin position="378"/>
        <end position="402"/>
    </location>
</feature>
<dbReference type="InterPro" id="IPR017441">
    <property type="entry name" value="Protein_kinase_ATP_BS"/>
</dbReference>
<dbReference type="FunFam" id="1.10.510.10:FF:000169">
    <property type="entry name" value="Serine/threonine-protein kinase 32A"/>
    <property type="match status" value="1"/>
</dbReference>
<dbReference type="PROSITE" id="PS50011">
    <property type="entry name" value="PROTEIN_KINASE_DOM"/>
    <property type="match status" value="1"/>
</dbReference>
<dbReference type="FunFam" id="3.30.200.20:FF:000347">
    <property type="entry name" value="serine/threonine-protein kinase 32A isoform X2"/>
    <property type="match status" value="1"/>
</dbReference>
<dbReference type="PANTHER" id="PTHR24355">
    <property type="entry name" value="G PROTEIN-COUPLED RECEPTOR KINASE/RIBOSOMAL PROTEIN S6 KINASE"/>
    <property type="match status" value="1"/>
</dbReference>
<dbReference type="PANTHER" id="PTHR24355:SF31">
    <property type="entry name" value="SERINE_THREONINE KINASE 32A"/>
    <property type="match status" value="1"/>
</dbReference>
<dbReference type="GO" id="GO:0001664">
    <property type="term" value="F:G protein-coupled receptor binding"/>
    <property type="evidence" value="ECO:0007669"/>
    <property type="project" value="TreeGrafter"/>
</dbReference>
<dbReference type="Gene3D" id="3.30.200.20">
    <property type="entry name" value="Phosphorylase Kinase, domain 1"/>
    <property type="match status" value="1"/>
</dbReference>
<dbReference type="InterPro" id="IPR011009">
    <property type="entry name" value="Kinase-like_dom_sf"/>
</dbReference>